<dbReference type="PANTHER" id="PTHR46732">
    <property type="entry name" value="ATP-DEPENDENT PROTEASE LA (LON) DOMAIN PROTEIN"/>
    <property type="match status" value="1"/>
</dbReference>
<name>A0A1W2DNH6_9HYPH</name>
<dbReference type="STRING" id="937218.SAMN06297251_11640"/>
<dbReference type="RefSeq" id="WP_084411548.1">
    <property type="nucleotide sequence ID" value="NZ_FWXR01000016.1"/>
</dbReference>
<accession>A0A1W2DNH6</accession>
<organism evidence="2 3">
    <name type="scientific">Fulvimarina manganoxydans</name>
    <dbReference type="NCBI Taxonomy" id="937218"/>
    <lineage>
        <taxon>Bacteria</taxon>
        <taxon>Pseudomonadati</taxon>
        <taxon>Pseudomonadota</taxon>
        <taxon>Alphaproteobacteria</taxon>
        <taxon>Hyphomicrobiales</taxon>
        <taxon>Aurantimonadaceae</taxon>
        <taxon>Fulvimarina</taxon>
    </lineage>
</organism>
<dbReference type="SMART" id="SM00464">
    <property type="entry name" value="LON"/>
    <property type="match status" value="1"/>
</dbReference>
<dbReference type="SUPFAM" id="SSF88697">
    <property type="entry name" value="PUA domain-like"/>
    <property type="match status" value="1"/>
</dbReference>
<sequence length="225" mass="24846">MQAGNRFYSKESDLPSKVPIFPLSGALLLPGGQLPLNIFEPRYLKMIDDAIAGDRIIGMIQPSLDGRLREDGEPELCRVGCLGRITSLSESGDGRYLLALSGIVRFRLLEELETRLPYRSCRIAVFSGDLDQAERSPKIDRDGLLTVFRRYLEANQLEADWDSIRKADDETLVSALCMMIAPSGAAERQALLEAEDLSARTDTLIAITEMALADDDEDGGPRTLQ</sequence>
<dbReference type="Pfam" id="PF02190">
    <property type="entry name" value="LON_substr_bdg"/>
    <property type="match status" value="1"/>
</dbReference>
<evidence type="ECO:0000313" key="3">
    <source>
        <dbReference type="Proteomes" id="UP000192656"/>
    </source>
</evidence>
<evidence type="ECO:0000313" key="2">
    <source>
        <dbReference type="EMBL" id="SMC98588.1"/>
    </source>
</evidence>
<keyword evidence="3" id="KW-1185">Reference proteome</keyword>
<dbReference type="EMBL" id="FWXR01000016">
    <property type="protein sequence ID" value="SMC98588.1"/>
    <property type="molecule type" value="Genomic_DNA"/>
</dbReference>
<dbReference type="Gene3D" id="2.30.130.40">
    <property type="entry name" value="LON domain-like"/>
    <property type="match status" value="1"/>
</dbReference>
<dbReference type="PROSITE" id="PS51787">
    <property type="entry name" value="LON_N"/>
    <property type="match status" value="1"/>
</dbReference>
<dbReference type="InterPro" id="IPR015947">
    <property type="entry name" value="PUA-like_sf"/>
</dbReference>
<dbReference type="PANTHER" id="PTHR46732:SF8">
    <property type="entry name" value="ATP-DEPENDENT PROTEASE LA (LON) DOMAIN PROTEIN"/>
    <property type="match status" value="1"/>
</dbReference>
<gene>
    <name evidence="2" type="ORF">SAMN06297251_11640</name>
</gene>
<evidence type="ECO:0000259" key="1">
    <source>
        <dbReference type="PROSITE" id="PS51787"/>
    </source>
</evidence>
<dbReference type="InterPro" id="IPR003111">
    <property type="entry name" value="Lon_prtase_N"/>
</dbReference>
<dbReference type="AlphaFoldDB" id="A0A1W2DNH6"/>
<proteinExistence type="predicted"/>
<dbReference type="InterPro" id="IPR046336">
    <property type="entry name" value="Lon_prtase_N_sf"/>
</dbReference>
<reference evidence="2 3" key="1">
    <citation type="submission" date="2017-04" db="EMBL/GenBank/DDBJ databases">
        <authorList>
            <person name="Afonso C.L."/>
            <person name="Miller P.J."/>
            <person name="Scott M.A."/>
            <person name="Spackman E."/>
            <person name="Goraichik I."/>
            <person name="Dimitrov K.M."/>
            <person name="Suarez D.L."/>
            <person name="Swayne D.E."/>
        </authorList>
    </citation>
    <scope>NUCLEOTIDE SEQUENCE [LARGE SCALE GENOMIC DNA]</scope>
    <source>
        <strain evidence="2 3">CGMCC 1.10972</strain>
    </source>
</reference>
<feature type="domain" description="Lon N-terminal" evidence="1">
    <location>
        <begin position="18"/>
        <end position="212"/>
    </location>
</feature>
<dbReference type="Proteomes" id="UP000192656">
    <property type="component" value="Unassembled WGS sequence"/>
</dbReference>
<protein>
    <recommendedName>
        <fullName evidence="1">Lon N-terminal domain-containing protein</fullName>
    </recommendedName>
</protein>